<dbReference type="EMBL" id="JAFCNB010000003">
    <property type="protein sequence ID" value="MBP2703531.1"/>
    <property type="molecule type" value="Genomic_DNA"/>
</dbReference>
<reference evidence="2" key="1">
    <citation type="submission" date="2021-02" db="EMBL/GenBank/DDBJ databases">
        <title>Draft genome sequence of Microbispora sp. RL4-1S isolated from rice leaves in Thailand.</title>
        <authorList>
            <person name="Muangham S."/>
            <person name="Duangmal K."/>
        </authorList>
    </citation>
    <scope>NUCLEOTIDE SEQUENCE</scope>
    <source>
        <strain evidence="2">RL4-1S</strain>
    </source>
</reference>
<evidence type="ECO:0000313" key="3">
    <source>
        <dbReference type="Proteomes" id="UP000674234"/>
    </source>
</evidence>
<gene>
    <name evidence="2" type="ORF">JOL79_06925</name>
</gene>
<dbReference type="Pfam" id="PF25311">
    <property type="entry name" value="WDGH"/>
    <property type="match status" value="1"/>
</dbReference>
<protein>
    <recommendedName>
        <fullName evidence="1">WDGH domain-containing protein</fullName>
    </recommendedName>
</protein>
<dbReference type="RefSeq" id="WP_210154842.1">
    <property type="nucleotide sequence ID" value="NZ_JAFCNB010000003.1"/>
</dbReference>
<name>A0A940WDN5_9ACTN</name>
<organism evidence="2 3">
    <name type="scientific">Microbispora oryzae</name>
    <dbReference type="NCBI Taxonomy" id="2806554"/>
    <lineage>
        <taxon>Bacteria</taxon>
        <taxon>Bacillati</taxon>
        <taxon>Actinomycetota</taxon>
        <taxon>Actinomycetes</taxon>
        <taxon>Streptosporangiales</taxon>
        <taxon>Streptosporangiaceae</taxon>
        <taxon>Microbispora</taxon>
    </lineage>
</organism>
<sequence length="301" mass="33517">MTTETHFRPADTLPGYSICSRCEVPTPNDRVRLHAEAHAAQDRWNAELRGLVSQLQVQLVEAQGRLDEQPALPSALPPPVLDDDELGFGPISDEALQRWVTAPRERFVRVRLAGSADDVQAALALLHSRHIHLDATSGPVLRRDARGVNLYGTIDIGEWLRFAAGQLAERPPTGAARIAAEVAELRQQVARTYEDGEALNEAYRERARLVAFLAAVFPAVIAYNDEQSPEWPVVYVDTPCGQLSWHIAERDLYLFEHVQRVDGGDVRAAWDGHNTGEKYVRLQQLVERTVLRERAPAEGGM</sequence>
<proteinExistence type="predicted"/>
<dbReference type="InterPro" id="IPR057362">
    <property type="entry name" value="WDGH"/>
</dbReference>
<accession>A0A940WDN5</accession>
<dbReference type="AlphaFoldDB" id="A0A940WDN5"/>
<evidence type="ECO:0000313" key="2">
    <source>
        <dbReference type="EMBL" id="MBP2703531.1"/>
    </source>
</evidence>
<feature type="domain" description="WDGH" evidence="1">
    <location>
        <begin position="198"/>
        <end position="284"/>
    </location>
</feature>
<comment type="caution">
    <text evidence="2">The sequence shown here is derived from an EMBL/GenBank/DDBJ whole genome shotgun (WGS) entry which is preliminary data.</text>
</comment>
<keyword evidence="3" id="KW-1185">Reference proteome</keyword>
<evidence type="ECO:0000259" key="1">
    <source>
        <dbReference type="Pfam" id="PF25311"/>
    </source>
</evidence>
<dbReference type="Proteomes" id="UP000674234">
    <property type="component" value="Unassembled WGS sequence"/>
</dbReference>